<organism evidence="1 2">
    <name type="scientific">Caenorhabditis angaria</name>
    <dbReference type="NCBI Taxonomy" id="860376"/>
    <lineage>
        <taxon>Eukaryota</taxon>
        <taxon>Metazoa</taxon>
        <taxon>Ecdysozoa</taxon>
        <taxon>Nematoda</taxon>
        <taxon>Chromadorea</taxon>
        <taxon>Rhabditida</taxon>
        <taxon>Rhabditina</taxon>
        <taxon>Rhabditomorpha</taxon>
        <taxon>Rhabditoidea</taxon>
        <taxon>Rhabditidae</taxon>
        <taxon>Peloderinae</taxon>
        <taxon>Caenorhabditis</taxon>
    </lineage>
</organism>
<dbReference type="Proteomes" id="UP001152747">
    <property type="component" value="Unassembled WGS sequence"/>
</dbReference>
<sequence length="233" mass="27507">MSENRNIEHLQFLSEFYLNLIECHQIQLKISEREISQNSKAMKKWNENKEKICDLYESWLTELLACQLSSFDDVAKTRYYMMTSDCYWFLAKMNKPPQAGRLSNYSQACEAIEALFKILNDCLEPTNQFYQHVLEKYEKLIVDYKKALGENTLNGRSSKTPFGMNTWDIYKCREAMKNLEVLQSYRNRTRSDPTTRKTSAQTALSNQIQQLSRIILNTKQVEYYRNHQGNQGE</sequence>
<evidence type="ECO:0000313" key="1">
    <source>
        <dbReference type="EMBL" id="CAI5444765.1"/>
    </source>
</evidence>
<keyword evidence="2" id="KW-1185">Reference proteome</keyword>
<accession>A0A9P1IHL2</accession>
<reference evidence="1" key="1">
    <citation type="submission" date="2022-11" db="EMBL/GenBank/DDBJ databases">
        <authorList>
            <person name="Kikuchi T."/>
        </authorList>
    </citation>
    <scope>NUCLEOTIDE SEQUENCE</scope>
    <source>
        <strain evidence="1">PS1010</strain>
    </source>
</reference>
<dbReference type="EMBL" id="CANHGI010000003">
    <property type="protein sequence ID" value="CAI5444765.1"/>
    <property type="molecule type" value="Genomic_DNA"/>
</dbReference>
<proteinExistence type="predicted"/>
<dbReference type="OrthoDB" id="5841337at2759"/>
<protein>
    <submittedName>
        <fullName evidence="1">Uncharacterized protein</fullName>
    </submittedName>
</protein>
<evidence type="ECO:0000313" key="2">
    <source>
        <dbReference type="Proteomes" id="UP001152747"/>
    </source>
</evidence>
<name>A0A9P1IHL2_9PELO</name>
<dbReference type="AlphaFoldDB" id="A0A9P1IHL2"/>
<gene>
    <name evidence="1" type="ORF">CAMP_LOCUS7402</name>
</gene>
<comment type="caution">
    <text evidence="1">The sequence shown here is derived from an EMBL/GenBank/DDBJ whole genome shotgun (WGS) entry which is preliminary data.</text>
</comment>